<sequence length="168" mass="17643">MNARQNARHRRYEGSAETRTFIALMALCIITLLAAVGLGFKMRDSDLGRSITQVLTGGASRQTPGIQGPGSQSPLVHAPDVTAPDVTAPDIQLPNLPSVGAPVIGAPAASTVGTGDVVVLFSIGVVLLTMEYVIAWMTTGMLVVLFSIGVVLLTVSGLLYVRLRMRAE</sequence>
<dbReference type="KEGG" id="rca:Rcas_1716"/>
<feature type="transmembrane region" description="Helical" evidence="1">
    <location>
        <begin position="141"/>
        <end position="161"/>
    </location>
</feature>
<protein>
    <submittedName>
        <fullName evidence="2">Uncharacterized protein</fullName>
    </submittedName>
</protein>
<evidence type="ECO:0000313" key="3">
    <source>
        <dbReference type="Proteomes" id="UP000000263"/>
    </source>
</evidence>
<feature type="transmembrane region" description="Helical" evidence="1">
    <location>
        <begin position="117"/>
        <end position="135"/>
    </location>
</feature>
<dbReference type="RefSeq" id="WP_012120234.1">
    <property type="nucleotide sequence ID" value="NC_009767.1"/>
</dbReference>
<evidence type="ECO:0000313" key="2">
    <source>
        <dbReference type="EMBL" id="ABU57808.1"/>
    </source>
</evidence>
<keyword evidence="1" id="KW-1133">Transmembrane helix</keyword>
<keyword evidence="1" id="KW-0472">Membrane</keyword>
<dbReference type="AlphaFoldDB" id="A7NJY8"/>
<name>A7NJY8_ROSCS</name>
<evidence type="ECO:0000256" key="1">
    <source>
        <dbReference type="SAM" id="Phobius"/>
    </source>
</evidence>
<dbReference type="EMBL" id="CP000804">
    <property type="protein sequence ID" value="ABU57808.1"/>
    <property type="molecule type" value="Genomic_DNA"/>
</dbReference>
<accession>A7NJY8</accession>
<dbReference type="STRING" id="383372.Rcas_1716"/>
<proteinExistence type="predicted"/>
<feature type="transmembrane region" description="Helical" evidence="1">
    <location>
        <begin position="20"/>
        <end position="40"/>
    </location>
</feature>
<dbReference type="Proteomes" id="UP000000263">
    <property type="component" value="Chromosome"/>
</dbReference>
<keyword evidence="1" id="KW-0812">Transmembrane</keyword>
<organism evidence="2 3">
    <name type="scientific">Roseiflexus castenholzii (strain DSM 13941 / HLO8)</name>
    <dbReference type="NCBI Taxonomy" id="383372"/>
    <lineage>
        <taxon>Bacteria</taxon>
        <taxon>Bacillati</taxon>
        <taxon>Chloroflexota</taxon>
        <taxon>Chloroflexia</taxon>
        <taxon>Chloroflexales</taxon>
        <taxon>Roseiflexineae</taxon>
        <taxon>Roseiflexaceae</taxon>
        <taxon>Roseiflexus</taxon>
    </lineage>
</organism>
<dbReference type="HOGENOM" id="CLU_1585265_0_0_0"/>
<gene>
    <name evidence="2" type="ordered locus">Rcas_1716</name>
</gene>
<keyword evidence="3" id="KW-1185">Reference proteome</keyword>
<reference evidence="2 3" key="1">
    <citation type="submission" date="2007-08" db="EMBL/GenBank/DDBJ databases">
        <title>Complete sequence of Roseiflexus castenholzii DSM 13941.</title>
        <authorList>
            <consortium name="US DOE Joint Genome Institute"/>
            <person name="Copeland A."/>
            <person name="Lucas S."/>
            <person name="Lapidus A."/>
            <person name="Barry K."/>
            <person name="Glavina del Rio T."/>
            <person name="Dalin E."/>
            <person name="Tice H."/>
            <person name="Pitluck S."/>
            <person name="Thompson L.S."/>
            <person name="Brettin T."/>
            <person name="Bruce D."/>
            <person name="Detter J.C."/>
            <person name="Han C."/>
            <person name="Tapia R."/>
            <person name="Schmutz J."/>
            <person name="Larimer F."/>
            <person name="Land M."/>
            <person name="Hauser L."/>
            <person name="Kyrpides N."/>
            <person name="Mikhailova N."/>
            <person name="Bryant D.A."/>
            <person name="Hanada S."/>
            <person name="Tsukatani Y."/>
            <person name="Richardson P."/>
        </authorList>
    </citation>
    <scope>NUCLEOTIDE SEQUENCE [LARGE SCALE GENOMIC DNA]</scope>
    <source>
        <strain evidence="3">DSM 13941 / HLO8</strain>
    </source>
</reference>